<evidence type="ECO:0000313" key="3">
    <source>
        <dbReference type="Proteomes" id="UP000093366"/>
    </source>
</evidence>
<feature type="signal peptide" evidence="1">
    <location>
        <begin position="1"/>
        <end position="18"/>
    </location>
</feature>
<dbReference type="CDD" id="cd07067">
    <property type="entry name" value="HP_PGM_like"/>
    <property type="match status" value="1"/>
</dbReference>
<dbReference type="Pfam" id="PF00300">
    <property type="entry name" value="His_Phos_1"/>
    <property type="match status" value="1"/>
</dbReference>
<organism evidence="2 3">
    <name type="scientific">Pseudoalteromonas luteoviolacea</name>
    <dbReference type="NCBI Taxonomy" id="43657"/>
    <lineage>
        <taxon>Bacteria</taxon>
        <taxon>Pseudomonadati</taxon>
        <taxon>Pseudomonadota</taxon>
        <taxon>Gammaproteobacteria</taxon>
        <taxon>Alteromonadales</taxon>
        <taxon>Pseudoalteromonadaceae</taxon>
        <taxon>Pseudoalteromonas</taxon>
    </lineage>
</organism>
<dbReference type="OrthoDB" id="3296006at2"/>
<name>A0A1C0TTR4_9GAMM</name>
<dbReference type="RefSeq" id="WP_065788717.1">
    <property type="nucleotide sequence ID" value="NZ_MAUJ01000001.1"/>
</dbReference>
<dbReference type="Proteomes" id="UP000093366">
    <property type="component" value="Unassembled WGS sequence"/>
</dbReference>
<proteinExistence type="predicted"/>
<dbReference type="InterPro" id="IPR029033">
    <property type="entry name" value="His_PPase_superfam"/>
</dbReference>
<dbReference type="SUPFAM" id="SSF53254">
    <property type="entry name" value="Phosphoglycerate mutase-like"/>
    <property type="match status" value="1"/>
</dbReference>
<protein>
    <submittedName>
        <fullName evidence="2">Phosphohistidine phosphatase</fullName>
    </submittedName>
</protein>
<sequence>MRTLLFTALSLLTFSVFAMPENIVLLRHAEKQKGVDPSLTADGVKRARRIAQMMLPLEPTKLYSTNYNRTKATLAPLADLIDTHVAVYDARNLDGFARELKQKTGTVVVAGHSNTTPVLVKLLTNRDVRIEEDEFDKIFVVTFVDGEPKLEIKSSDK</sequence>
<comment type="caution">
    <text evidence="2">The sequence shown here is derived from an EMBL/GenBank/DDBJ whole genome shotgun (WGS) entry which is preliminary data.</text>
</comment>
<dbReference type="EMBL" id="MAUJ01000001">
    <property type="protein sequence ID" value="OCQ22707.1"/>
    <property type="molecule type" value="Genomic_DNA"/>
</dbReference>
<keyword evidence="1" id="KW-0732">Signal</keyword>
<dbReference type="InterPro" id="IPR013078">
    <property type="entry name" value="His_Pase_superF_clade-1"/>
</dbReference>
<evidence type="ECO:0000256" key="1">
    <source>
        <dbReference type="SAM" id="SignalP"/>
    </source>
</evidence>
<evidence type="ECO:0000313" key="2">
    <source>
        <dbReference type="EMBL" id="OCQ22707.1"/>
    </source>
</evidence>
<feature type="chain" id="PRO_5008646390" evidence="1">
    <location>
        <begin position="19"/>
        <end position="157"/>
    </location>
</feature>
<gene>
    <name evidence="2" type="ORF">A7985_01745</name>
</gene>
<dbReference type="AlphaFoldDB" id="A0A1C0TTR4"/>
<accession>A0A1C0TTR4</accession>
<dbReference type="Gene3D" id="3.40.50.1240">
    <property type="entry name" value="Phosphoglycerate mutase-like"/>
    <property type="match status" value="1"/>
</dbReference>
<reference evidence="3" key="1">
    <citation type="submission" date="2016-07" db="EMBL/GenBank/DDBJ databases">
        <authorList>
            <person name="Florea S."/>
            <person name="Webb J.S."/>
            <person name="Jaromczyk J."/>
            <person name="Schardl C.L."/>
        </authorList>
    </citation>
    <scope>NUCLEOTIDE SEQUENCE [LARGE SCALE GENOMIC DNA]</scope>
    <source>
        <strain evidence="3">IPB1</strain>
    </source>
</reference>